<name>A0A395UI53_PHOVU</name>
<organism evidence="1 2">
    <name type="scientific">Phocaeicola vulgatus</name>
    <name type="common">Bacteroides vulgatus</name>
    <dbReference type="NCBI Taxonomy" id="821"/>
    <lineage>
        <taxon>Bacteria</taxon>
        <taxon>Pseudomonadati</taxon>
        <taxon>Bacteroidota</taxon>
        <taxon>Bacteroidia</taxon>
        <taxon>Bacteroidales</taxon>
        <taxon>Bacteroidaceae</taxon>
        <taxon>Phocaeicola</taxon>
    </lineage>
</organism>
<comment type="caution">
    <text evidence="1">The sequence shown here is derived from an EMBL/GenBank/DDBJ whole genome shotgun (WGS) entry which is preliminary data.</text>
</comment>
<reference evidence="1 2" key="1">
    <citation type="submission" date="2018-08" db="EMBL/GenBank/DDBJ databases">
        <title>A genome reference for cultivated species of the human gut microbiota.</title>
        <authorList>
            <person name="Zou Y."/>
            <person name="Xue W."/>
            <person name="Luo G."/>
        </authorList>
    </citation>
    <scope>NUCLEOTIDE SEQUENCE [LARGE SCALE GENOMIC DNA]</scope>
    <source>
        <strain evidence="1 2">AF25-30LB</strain>
    </source>
</reference>
<gene>
    <name evidence="1" type="ORF">DWY53_20930</name>
</gene>
<proteinExistence type="predicted"/>
<sequence length="126" mass="14085">MSVHLLFQILSWCVYGTQPRKIPSVCPEAEPVNAGMIRLAHEKEIPGVPDGWLGVHIVKIVLFRNFTERGAERLQVDLHFFADGIPGHGNEAGVIFPFPQFFQCFVTIITMYPIRHDGQATAVKAT</sequence>
<accession>A0A395UI53</accession>
<dbReference type="AlphaFoldDB" id="A0A395UI53"/>
<evidence type="ECO:0000313" key="1">
    <source>
        <dbReference type="EMBL" id="RGR32143.1"/>
    </source>
</evidence>
<evidence type="ECO:0000313" key="2">
    <source>
        <dbReference type="Proteomes" id="UP000266497"/>
    </source>
</evidence>
<dbReference type="EMBL" id="QRUD01000090">
    <property type="protein sequence ID" value="RGR32143.1"/>
    <property type="molecule type" value="Genomic_DNA"/>
</dbReference>
<dbReference type="Proteomes" id="UP000266497">
    <property type="component" value="Unassembled WGS sequence"/>
</dbReference>
<protein>
    <submittedName>
        <fullName evidence="1">Uncharacterized protein</fullName>
    </submittedName>
</protein>